<evidence type="ECO:0000256" key="3">
    <source>
        <dbReference type="ARBA" id="ARBA00012891"/>
    </source>
</evidence>
<comment type="caution">
    <text evidence="12">The sequence shown here is derived from an EMBL/GenBank/DDBJ whole genome shotgun (WGS) entry which is preliminary data.</text>
</comment>
<evidence type="ECO:0000256" key="4">
    <source>
        <dbReference type="ARBA" id="ARBA00023029"/>
    </source>
</evidence>
<evidence type="ECO:0000256" key="6">
    <source>
        <dbReference type="ARBA" id="ARBA00023235"/>
    </source>
</evidence>
<dbReference type="SMART" id="SM00436">
    <property type="entry name" value="TOP1Bc"/>
    <property type="match status" value="1"/>
</dbReference>
<keyword evidence="6 12" id="KW-0413">Isomerase</keyword>
<name>A0A0A5G261_9BACI</name>
<protein>
    <recommendedName>
        <fullName evidence="3">DNA topoisomerase</fullName>
        <ecNumber evidence="3">5.6.2.1</ecNumber>
    </recommendedName>
    <alternativeName>
        <fullName evidence="10">Omega-protein</fullName>
    </alternativeName>
    <alternativeName>
        <fullName evidence="9">Relaxing enzyme</fullName>
    </alternativeName>
    <alternativeName>
        <fullName evidence="7">Swivelase</fullName>
    </alternativeName>
    <alternativeName>
        <fullName evidence="8">Untwisting enzyme</fullName>
    </alternativeName>
</protein>
<dbReference type="InterPro" id="IPR013826">
    <property type="entry name" value="Topo_IA_cen_sub3"/>
</dbReference>
<dbReference type="OrthoDB" id="9803554at2"/>
<dbReference type="Gene3D" id="1.10.290.10">
    <property type="entry name" value="Topoisomerase I, domain 4"/>
    <property type="match status" value="1"/>
</dbReference>
<gene>
    <name evidence="12" type="ORF">N784_09750</name>
</gene>
<evidence type="ECO:0000313" key="12">
    <source>
        <dbReference type="EMBL" id="KGX85170.1"/>
    </source>
</evidence>
<dbReference type="SMART" id="SM00437">
    <property type="entry name" value="TOP1Ac"/>
    <property type="match status" value="1"/>
</dbReference>
<dbReference type="PROSITE" id="PS00396">
    <property type="entry name" value="TOPO_IA_1"/>
    <property type="match status" value="1"/>
</dbReference>
<dbReference type="SMART" id="SM00493">
    <property type="entry name" value="TOPRIM"/>
    <property type="match status" value="1"/>
</dbReference>
<keyword evidence="5" id="KW-0238">DNA-binding</keyword>
<dbReference type="InterPro" id="IPR013497">
    <property type="entry name" value="Topo_IA_cen"/>
</dbReference>
<dbReference type="InterPro" id="IPR000380">
    <property type="entry name" value="Topo_IA"/>
</dbReference>
<dbReference type="Gene3D" id="2.70.20.10">
    <property type="entry name" value="Topoisomerase I, domain 3"/>
    <property type="match status" value="1"/>
</dbReference>
<dbReference type="AlphaFoldDB" id="A0A0A5G261"/>
<keyword evidence="4" id="KW-0799">Topoisomerase</keyword>
<dbReference type="InterPro" id="IPR003601">
    <property type="entry name" value="Topo_IA_2"/>
</dbReference>
<evidence type="ECO:0000256" key="7">
    <source>
        <dbReference type="ARBA" id="ARBA00030003"/>
    </source>
</evidence>
<feature type="domain" description="Topo IA-type catalytic" evidence="11">
    <location>
        <begin position="155"/>
        <end position="574"/>
    </location>
</feature>
<evidence type="ECO:0000313" key="13">
    <source>
        <dbReference type="Proteomes" id="UP000030401"/>
    </source>
</evidence>
<dbReference type="Pfam" id="PF01751">
    <property type="entry name" value="Toprim"/>
    <property type="match status" value="1"/>
</dbReference>
<dbReference type="InterPro" id="IPR034144">
    <property type="entry name" value="TOPRIM_TopoIII"/>
</dbReference>
<reference evidence="12 13" key="1">
    <citation type="submission" date="2013-08" db="EMBL/GenBank/DDBJ databases">
        <authorList>
            <person name="Huang J."/>
            <person name="Wang G."/>
        </authorList>
    </citation>
    <scope>NUCLEOTIDE SEQUENCE [LARGE SCALE GENOMIC DNA]</scope>
    <source>
        <strain evidence="12 13">JSM 072002</strain>
    </source>
</reference>
<dbReference type="SUPFAM" id="SSF56712">
    <property type="entry name" value="Prokaryotic type I DNA topoisomerase"/>
    <property type="match status" value="1"/>
</dbReference>
<dbReference type="InterPro" id="IPR006171">
    <property type="entry name" value="TOPRIM_dom"/>
</dbReference>
<dbReference type="InterPro" id="IPR023406">
    <property type="entry name" value="Topo_IA_AS"/>
</dbReference>
<dbReference type="Pfam" id="PF01131">
    <property type="entry name" value="Topoisom_bac"/>
    <property type="match status" value="1"/>
</dbReference>
<dbReference type="EC" id="5.6.2.1" evidence="3"/>
<dbReference type="CDD" id="cd03362">
    <property type="entry name" value="TOPRIM_TopoIA_TopoIII"/>
    <property type="match status" value="1"/>
</dbReference>
<evidence type="ECO:0000256" key="10">
    <source>
        <dbReference type="ARBA" id="ARBA00032877"/>
    </source>
</evidence>
<dbReference type="GO" id="GO:0003677">
    <property type="term" value="F:DNA binding"/>
    <property type="evidence" value="ECO:0007669"/>
    <property type="project" value="UniProtKB-KW"/>
</dbReference>
<dbReference type="STRING" id="1385512.N784_09750"/>
<dbReference type="RefSeq" id="WP_036835670.1">
    <property type="nucleotide sequence ID" value="NZ_AVPG01000025.1"/>
</dbReference>
<evidence type="ECO:0000256" key="9">
    <source>
        <dbReference type="ARBA" id="ARBA00032235"/>
    </source>
</evidence>
<dbReference type="EMBL" id="AVPG01000025">
    <property type="protein sequence ID" value="KGX85170.1"/>
    <property type="molecule type" value="Genomic_DNA"/>
</dbReference>
<dbReference type="InterPro" id="IPR013824">
    <property type="entry name" value="Topo_IA_cen_sub1"/>
</dbReference>
<accession>A0A0A5G261</accession>
<dbReference type="GO" id="GO:0003917">
    <property type="term" value="F:DNA topoisomerase type I (single strand cut, ATP-independent) activity"/>
    <property type="evidence" value="ECO:0007669"/>
    <property type="project" value="UniProtKB-EC"/>
</dbReference>
<dbReference type="Proteomes" id="UP000030401">
    <property type="component" value="Unassembled WGS sequence"/>
</dbReference>
<dbReference type="Gene3D" id="1.10.460.10">
    <property type="entry name" value="Topoisomerase I, domain 2"/>
    <property type="match status" value="1"/>
</dbReference>
<evidence type="ECO:0000256" key="2">
    <source>
        <dbReference type="ARBA" id="ARBA00009446"/>
    </source>
</evidence>
<evidence type="ECO:0000259" key="11">
    <source>
        <dbReference type="PROSITE" id="PS52039"/>
    </source>
</evidence>
<dbReference type="PRINTS" id="PR00417">
    <property type="entry name" value="PRTPISMRASEI"/>
</dbReference>
<sequence>MCELFVCEKPSVARDLANIISGGYTEKDGHYEGKDGKLYTYAFGHLVRCVDPSTIDEDWGWKGNVHKLPFFTKNIPLTLIDETSVKKQYKNIKTLMGNSDLIYIATDPGREGEHIFRKIYSLSGVQKPLKRIWIKNNTEEGVLKAFRNAKDSTHYEGLAMAGKLREESDLLIGLNATMMATKLSNSSNVLSLGRVQTPTLAMIVNRDKVIEGFSKVVHYSIVATDQNGMKYELVLDKNSQLTKEQAEGIMHSLGSRSDFNISTKERKEKPEKLFDLTELQKYMNKTYKWSAEYTLKITQSLYEKRYVTYPRTSSQYIASDSELPALLEKHADHEWVGTIISNAYKIEPSYIDISKVTDHEAIIITTKVAKGLSGDEELLYKVIFTRFLAAFYPYAIKEETMATFSDHEYEFKAKETSLINPGWRELYGEEIEEGKLKNSTLDGVGEYKVIQKETQPPKRYSEATLLNDMKLAAKFLDEAEEKEMIKSVEGIGTSATRATIIEKLVQRGFVEKKKNQLISTELGRELIEMMPKDFSLYSVKLTAFFESMLSQVEHGQLDEATFYEELEGLVNRIAKEIKGNVKQLTSTANYKKEVITHCPKCKKEVYENQKAYSCSGYKEGCKTTVWKNGLEKLGKKKITKNEATKLLEGKVIKVSLKSKQGKAYKADVIFNLEKNWIEFANKK</sequence>
<organism evidence="12 13">
    <name type="scientific">Pontibacillus litoralis JSM 072002</name>
    <dbReference type="NCBI Taxonomy" id="1385512"/>
    <lineage>
        <taxon>Bacteria</taxon>
        <taxon>Bacillati</taxon>
        <taxon>Bacillota</taxon>
        <taxon>Bacilli</taxon>
        <taxon>Bacillales</taxon>
        <taxon>Bacillaceae</taxon>
        <taxon>Pontibacillus</taxon>
    </lineage>
</organism>
<dbReference type="CDD" id="cd00186">
    <property type="entry name" value="TOP1Ac"/>
    <property type="match status" value="1"/>
</dbReference>
<proteinExistence type="inferred from homology"/>
<dbReference type="InterPro" id="IPR003602">
    <property type="entry name" value="Topo_IA_DNA-bd_dom"/>
</dbReference>
<dbReference type="GO" id="GO:0006310">
    <property type="term" value="P:DNA recombination"/>
    <property type="evidence" value="ECO:0007669"/>
    <property type="project" value="TreeGrafter"/>
</dbReference>
<dbReference type="GO" id="GO:0006281">
    <property type="term" value="P:DNA repair"/>
    <property type="evidence" value="ECO:0007669"/>
    <property type="project" value="TreeGrafter"/>
</dbReference>
<evidence type="ECO:0000256" key="1">
    <source>
        <dbReference type="ARBA" id="ARBA00000213"/>
    </source>
</evidence>
<dbReference type="PANTHER" id="PTHR11390">
    <property type="entry name" value="PROKARYOTIC DNA TOPOISOMERASE"/>
    <property type="match status" value="1"/>
</dbReference>
<dbReference type="PANTHER" id="PTHR11390:SF21">
    <property type="entry name" value="DNA TOPOISOMERASE 3-ALPHA"/>
    <property type="match status" value="1"/>
</dbReference>
<dbReference type="InterPro" id="IPR013825">
    <property type="entry name" value="Topo_IA_cen_sub2"/>
</dbReference>
<keyword evidence="13" id="KW-1185">Reference proteome</keyword>
<comment type="similarity">
    <text evidence="2">Belongs to the type IA topoisomerase family.</text>
</comment>
<dbReference type="GO" id="GO:0043597">
    <property type="term" value="C:cytoplasmic replication fork"/>
    <property type="evidence" value="ECO:0007669"/>
    <property type="project" value="TreeGrafter"/>
</dbReference>
<comment type="catalytic activity">
    <reaction evidence="1">
        <text>ATP-independent breakage of single-stranded DNA, followed by passage and rejoining.</text>
        <dbReference type="EC" id="5.6.2.1"/>
    </reaction>
</comment>
<dbReference type="PROSITE" id="PS52039">
    <property type="entry name" value="TOPO_IA_2"/>
    <property type="match status" value="1"/>
</dbReference>
<evidence type="ECO:0000256" key="8">
    <source>
        <dbReference type="ARBA" id="ARBA00031985"/>
    </source>
</evidence>
<dbReference type="Gene3D" id="3.40.50.140">
    <property type="match status" value="1"/>
</dbReference>
<dbReference type="GO" id="GO:0006265">
    <property type="term" value="P:DNA topological change"/>
    <property type="evidence" value="ECO:0007669"/>
    <property type="project" value="InterPro"/>
</dbReference>
<dbReference type="eggNOG" id="COG0550">
    <property type="taxonomic scope" value="Bacteria"/>
</dbReference>
<dbReference type="InterPro" id="IPR023405">
    <property type="entry name" value="Topo_IA_core_domain"/>
</dbReference>
<evidence type="ECO:0000256" key="5">
    <source>
        <dbReference type="ARBA" id="ARBA00023125"/>
    </source>
</evidence>